<evidence type="ECO:0000313" key="2">
    <source>
        <dbReference type="EMBL" id="QJI00036.1"/>
    </source>
</evidence>
<gene>
    <name evidence="1" type="ORF">TM448A02062_0007</name>
    <name evidence="2" type="ORF">TM448B01802_0008</name>
</gene>
<organism evidence="1">
    <name type="scientific">viral metagenome</name>
    <dbReference type="NCBI Taxonomy" id="1070528"/>
    <lineage>
        <taxon>unclassified sequences</taxon>
        <taxon>metagenomes</taxon>
        <taxon>organismal metagenomes</taxon>
    </lineage>
</organism>
<reference evidence="1" key="1">
    <citation type="submission" date="2020-03" db="EMBL/GenBank/DDBJ databases">
        <title>The deep terrestrial virosphere.</title>
        <authorList>
            <person name="Holmfeldt K."/>
            <person name="Nilsson E."/>
            <person name="Simone D."/>
            <person name="Lopez-Fernandez M."/>
            <person name="Wu X."/>
            <person name="de Brujin I."/>
            <person name="Lundin D."/>
            <person name="Andersson A."/>
            <person name="Bertilsson S."/>
            <person name="Dopson M."/>
        </authorList>
    </citation>
    <scope>NUCLEOTIDE SEQUENCE</scope>
    <source>
        <strain evidence="1">TM448A02062</strain>
        <strain evidence="2">TM448B01802</strain>
    </source>
</reference>
<proteinExistence type="predicted"/>
<evidence type="ECO:0000313" key="1">
    <source>
        <dbReference type="EMBL" id="QJA51295.1"/>
    </source>
</evidence>
<sequence length="73" mass="8325">MARFTQVGRNEFPSTDPARVGKVDVAYAYMDENMRTITFFVPLEEDSPERVEKELRTRIEHAAAAGPREITIP</sequence>
<name>A0A6H1ZVK3_9ZZZZ</name>
<dbReference type="AlphaFoldDB" id="A0A6H1ZVK3"/>
<accession>A0A6H1ZVK3</accession>
<protein>
    <submittedName>
        <fullName evidence="1">Uncharacterized protein</fullName>
    </submittedName>
</protein>
<dbReference type="EMBL" id="MT144824">
    <property type="protein sequence ID" value="QJI00036.1"/>
    <property type="molecule type" value="Genomic_DNA"/>
</dbReference>
<dbReference type="EMBL" id="MT144251">
    <property type="protein sequence ID" value="QJA51295.1"/>
    <property type="molecule type" value="Genomic_DNA"/>
</dbReference>